<sequence length="1177" mass="131844">MANLPIAAPSAGPEGTVLRYINGQPICQPTGPKAEIQSLLERYLLQKQSALKEQLEKNSATTQAVQAAEKFRVEAIQVVDHAINTLNLLTNDKWPVGDKTDHMQFLQVRATNPERDELDVGTELMDRLHRRKQILKDNRDQISLTLTQAASSQVEQCRAFGNILVDLRDNCSGTKWQMLRRGPIVQIFLFPYDLSVLRRSPASLRSSELRDATIDNSMGSSKYIAAIYPANSARGMDVALKFPASISREVEARMRLTIRIRPLKHEDMVEVKREMPTKRGKRKRGQDDGAPVDQTRPKAEVPPVVPSSAERAAAIDEVSFEGMMNDRAVQASGWAWGSGQHESRPHYSKPDISGSTTPQIHLVYLPKSVQLTISLEPLHKLIEEPMSPLEELGAAEMKNRVLDRLAQSYDPELATMLTTPSCSAPRKDTTLLDEWLKIVLALAMAVGRMLFTPRVQQAYARMVRTLKEVMPGDLLTQREMRTALRASLRDNHHLYPEEAVVQELNATTHMLRYNIVQSEIVPSGSPGEARMRVTLTQDHIVQGKPIELKAPWEAAESTKINADEFENARGGVILRSGGTARPIFESNSGSTLRRPSDSLNTRLLSPVSLSKDPDARYMRIKFGKEQFDLDKGEEKIDRMHRSRRRGSQSVEGLLRITEKLRMRANYCATAASSRLACELLRTAIIDLLTSRAGGAHGRATMNNILCDDEDWTRNTARRLPFTDVRRAILSLCKEFGLRELSMAYEGDETLESSNGDCGPSDATVLAKVIPVLEWSDGRVLNDSTVIIDALEAEFRDGRTVVPPAGPARFLAKLLEDFFDEWLMKAMFNRRWSSEVDRDWSGRWIISDQLMSAPELVTLPSPSQTSGLIKFFRDRQVGRLALVGCEDDKLWQHVMYEVVGALNMQLRSGDVCRFLLGPHPTCADFALFGVLKQLSLDHTAGRFHPGSLRCRGLETDVDWKSLHMDTPAVKKILKLISAMYMPYLIANGKATRGAWVEVEFHLDDGQTFRHKEKFGPYQKKCLDEVAEFSKKLREVAIHSVGGTHADLIVAADLLRSALLDLAATKKSFGVVTMENLLGDDTSRTIDMMKTVNEESVMNALNQLVEELKIPKPSMFYTPTNHPAVHFESSGVGFCTECLRKKVAIMEIPCGKEYGGKAYLCEECYSKRDDTGPLFKIEY</sequence>
<name>A0A7J6NEE0_PEROL</name>
<dbReference type="Gene3D" id="3.40.30.10">
    <property type="entry name" value="Glutaredoxin"/>
    <property type="match status" value="1"/>
</dbReference>
<accession>A0A7J6NEE0</accession>
<proteinExistence type="predicted"/>
<feature type="region of interest" description="Disordered" evidence="1">
    <location>
        <begin position="334"/>
        <end position="353"/>
    </location>
</feature>
<dbReference type="Proteomes" id="UP000541610">
    <property type="component" value="Unassembled WGS sequence"/>
</dbReference>
<dbReference type="OrthoDB" id="420179at2759"/>
<dbReference type="EMBL" id="JABANP010000447">
    <property type="protein sequence ID" value="KAF4682252.1"/>
    <property type="molecule type" value="Genomic_DNA"/>
</dbReference>
<reference evidence="2 3" key="1">
    <citation type="submission" date="2020-04" db="EMBL/GenBank/DDBJ databases">
        <title>Perkinsus olseni comparative genomics.</title>
        <authorList>
            <person name="Bogema D.R."/>
        </authorList>
    </citation>
    <scope>NUCLEOTIDE SEQUENCE [LARGE SCALE GENOMIC DNA]</scope>
    <source>
        <strain evidence="2">00978-12</strain>
    </source>
</reference>
<organism evidence="2 3">
    <name type="scientific">Perkinsus olseni</name>
    <name type="common">Perkinsus atlanticus</name>
    <dbReference type="NCBI Taxonomy" id="32597"/>
    <lineage>
        <taxon>Eukaryota</taxon>
        <taxon>Sar</taxon>
        <taxon>Alveolata</taxon>
        <taxon>Perkinsozoa</taxon>
        <taxon>Perkinsea</taxon>
        <taxon>Perkinsida</taxon>
        <taxon>Perkinsidae</taxon>
        <taxon>Perkinsus</taxon>
    </lineage>
</organism>
<dbReference type="Gene3D" id="1.20.1050.10">
    <property type="match status" value="1"/>
</dbReference>
<evidence type="ECO:0000313" key="3">
    <source>
        <dbReference type="Proteomes" id="UP000541610"/>
    </source>
</evidence>
<evidence type="ECO:0000256" key="1">
    <source>
        <dbReference type="SAM" id="MobiDB-lite"/>
    </source>
</evidence>
<comment type="caution">
    <text evidence="2">The sequence shown here is derived from an EMBL/GenBank/DDBJ whole genome shotgun (WGS) entry which is preliminary data.</text>
</comment>
<evidence type="ECO:0000313" key="2">
    <source>
        <dbReference type="EMBL" id="KAF4682252.1"/>
    </source>
</evidence>
<protein>
    <submittedName>
        <fullName evidence="2">Uncharacterized protein</fullName>
    </submittedName>
</protein>
<feature type="region of interest" description="Disordered" evidence="1">
    <location>
        <begin position="271"/>
        <end position="307"/>
    </location>
</feature>
<gene>
    <name evidence="2" type="ORF">FOZ60_010808</name>
</gene>
<dbReference type="AlphaFoldDB" id="A0A7J6NEE0"/>